<evidence type="ECO:0008006" key="3">
    <source>
        <dbReference type="Google" id="ProtNLM"/>
    </source>
</evidence>
<organism evidence="1 2">
    <name type="scientific">Fischerella major NIES-592</name>
    <dbReference type="NCBI Taxonomy" id="210994"/>
    <lineage>
        <taxon>Bacteria</taxon>
        <taxon>Bacillati</taxon>
        <taxon>Cyanobacteriota</taxon>
        <taxon>Cyanophyceae</taxon>
        <taxon>Nostocales</taxon>
        <taxon>Hapalosiphonaceae</taxon>
        <taxon>Fischerella</taxon>
    </lineage>
</organism>
<proteinExistence type="predicted"/>
<dbReference type="Pfam" id="PF18506">
    <property type="entry name" value="RelB-like"/>
    <property type="match status" value="1"/>
</dbReference>
<dbReference type="AlphaFoldDB" id="A0A1U7GXB6"/>
<accession>A0A1U7GXB6</accession>
<dbReference type="Proteomes" id="UP000186391">
    <property type="component" value="Unassembled WGS sequence"/>
</dbReference>
<sequence>MLPVNKKIVTDEAMRPVAVLIDYQDWQKIEQILKAYELQEQINFDLNKYAGVIKLTQDPLEYQQQIRDEWS</sequence>
<protein>
    <recommendedName>
        <fullName evidence="3">Prevent-host-death protein</fullName>
    </recommendedName>
</protein>
<dbReference type="RefSeq" id="WP_016866075.1">
    <property type="nucleotide sequence ID" value="NZ_MRCA01000009.1"/>
</dbReference>
<evidence type="ECO:0000313" key="1">
    <source>
        <dbReference type="EMBL" id="OKH12866.1"/>
    </source>
</evidence>
<name>A0A1U7GXB6_9CYAN</name>
<keyword evidence="2" id="KW-1185">Reference proteome</keyword>
<evidence type="ECO:0000313" key="2">
    <source>
        <dbReference type="Proteomes" id="UP000186391"/>
    </source>
</evidence>
<comment type="caution">
    <text evidence="1">The sequence shown here is derived from an EMBL/GenBank/DDBJ whole genome shotgun (WGS) entry which is preliminary data.</text>
</comment>
<dbReference type="OrthoDB" id="463399at2"/>
<dbReference type="EMBL" id="MRCA01000009">
    <property type="protein sequence ID" value="OKH12866.1"/>
    <property type="molecule type" value="Genomic_DNA"/>
</dbReference>
<dbReference type="InterPro" id="IPR049537">
    <property type="entry name" value="RelB-like"/>
</dbReference>
<reference evidence="1 2" key="1">
    <citation type="submission" date="2016-11" db="EMBL/GenBank/DDBJ databases">
        <title>Draft Genome Sequences of Nine Cyanobacterial Strains from Diverse Habitats.</title>
        <authorList>
            <person name="Zhu T."/>
            <person name="Hou S."/>
            <person name="Lu X."/>
            <person name="Hess W.R."/>
        </authorList>
    </citation>
    <scope>NUCLEOTIDE SEQUENCE [LARGE SCALE GENOMIC DNA]</scope>
    <source>
        <strain evidence="1 2">NIES-592</strain>
    </source>
</reference>
<gene>
    <name evidence="1" type="ORF">NIES592_16750</name>
</gene>